<name>A0ACA9PXA4_9GLOM</name>
<dbReference type="Proteomes" id="UP000789920">
    <property type="component" value="Unassembled WGS sequence"/>
</dbReference>
<proteinExistence type="predicted"/>
<organism evidence="1 2">
    <name type="scientific">Racocetra persica</name>
    <dbReference type="NCBI Taxonomy" id="160502"/>
    <lineage>
        <taxon>Eukaryota</taxon>
        <taxon>Fungi</taxon>
        <taxon>Fungi incertae sedis</taxon>
        <taxon>Mucoromycota</taxon>
        <taxon>Glomeromycotina</taxon>
        <taxon>Glomeromycetes</taxon>
        <taxon>Diversisporales</taxon>
        <taxon>Gigasporaceae</taxon>
        <taxon>Racocetra</taxon>
    </lineage>
</organism>
<feature type="non-terminal residue" evidence="1">
    <location>
        <position position="1"/>
    </location>
</feature>
<sequence>SISRSGRSQQRFVENMNTTKILSPDIISIIQDSNFWHDKVFAMSQLRGDILSKRKRNEAEEAEQKHKRIRLATPIQPYNSDNQGTTQEELTSDNEDNDLFVSENSQLNEISQTTEVTAEDVNNDPDIFSKESWLNVVENWTNTVDDEDNFDQNESSSNETLEFELGGRITHPADDPLAKWNLLNLFNDSLEAPVSFAF</sequence>
<dbReference type="EMBL" id="CAJVQC010024416">
    <property type="protein sequence ID" value="CAG8726362.1"/>
    <property type="molecule type" value="Genomic_DNA"/>
</dbReference>
<reference evidence="1" key="1">
    <citation type="submission" date="2021-06" db="EMBL/GenBank/DDBJ databases">
        <authorList>
            <person name="Kallberg Y."/>
            <person name="Tangrot J."/>
            <person name="Rosling A."/>
        </authorList>
    </citation>
    <scope>NUCLEOTIDE SEQUENCE</scope>
    <source>
        <strain evidence="1">MA461A</strain>
    </source>
</reference>
<gene>
    <name evidence="1" type="ORF">RPERSI_LOCUS11726</name>
</gene>
<accession>A0ACA9PXA4</accession>
<keyword evidence="2" id="KW-1185">Reference proteome</keyword>
<protein>
    <submittedName>
        <fullName evidence="1">22822_t:CDS:1</fullName>
    </submittedName>
</protein>
<evidence type="ECO:0000313" key="2">
    <source>
        <dbReference type="Proteomes" id="UP000789920"/>
    </source>
</evidence>
<comment type="caution">
    <text evidence="1">The sequence shown here is derived from an EMBL/GenBank/DDBJ whole genome shotgun (WGS) entry which is preliminary data.</text>
</comment>
<evidence type="ECO:0000313" key="1">
    <source>
        <dbReference type="EMBL" id="CAG8726362.1"/>
    </source>
</evidence>